<keyword evidence="4" id="KW-1185">Reference proteome</keyword>
<feature type="region of interest" description="Disordered" evidence="1">
    <location>
        <begin position="1"/>
        <end position="22"/>
    </location>
</feature>
<dbReference type="Proteomes" id="UP000275408">
    <property type="component" value="Unassembled WGS sequence"/>
</dbReference>
<reference evidence="3 4" key="1">
    <citation type="journal article" date="2018" name="Sci. Rep.">
        <title>Comparative analysis of the Pocillopora damicornis genome highlights role of immune system in coral evolution.</title>
        <authorList>
            <person name="Cunning R."/>
            <person name="Bay R.A."/>
            <person name="Gillette P."/>
            <person name="Baker A.C."/>
            <person name="Traylor-Knowles N."/>
        </authorList>
    </citation>
    <scope>NUCLEOTIDE SEQUENCE [LARGE SCALE GENOMIC DNA]</scope>
    <source>
        <strain evidence="3">RSMAS</strain>
        <tissue evidence="3">Whole animal</tissue>
    </source>
</reference>
<sequence length="343" mass="37901">MSTSSGLIDASKGCTADEPINAKPIIPKATEKHTEEKVQTKTEDDTCHQYEDLTSDKKSMRNLETNRRFKWISVIACVISTAALLLSVLIMFGKIGHGCGCSEKEDGQVPRSSCKEFYDNDESDGNKAYPLKFGSVTLPIYCHMTVLDACGGGGWTLVMKLDGSKDTFHYDSAIWSSMTEHNASAGITAFDEKETKLPTYWKTKFSKICLGMKNGHQNNFVLITMRADSLYSLIADGQYRPTSLGRDKWKSLLGSSASLQRTCNKEGFNTFCTGFSYDKEPPKARIGIVSNDDYDPNCDHCRSRIGFGTAGHPDDTSSCGNVARWRADNGNKFIKAMGYILVQ</sequence>
<dbReference type="EMBL" id="RCHS01003942">
    <property type="protein sequence ID" value="RMX38792.1"/>
    <property type="molecule type" value="Genomic_DNA"/>
</dbReference>
<proteinExistence type="predicted"/>
<comment type="caution">
    <text evidence="3">The sequence shown here is derived from an EMBL/GenBank/DDBJ whole genome shotgun (WGS) entry which is preliminary data.</text>
</comment>
<evidence type="ECO:0000256" key="1">
    <source>
        <dbReference type="SAM" id="MobiDB-lite"/>
    </source>
</evidence>
<keyword evidence="2" id="KW-0472">Membrane</keyword>
<dbReference type="AlphaFoldDB" id="A0A3M6TBM8"/>
<protein>
    <recommendedName>
        <fullName evidence="5">Fibrinogen C-terminal domain-containing protein</fullName>
    </recommendedName>
</protein>
<keyword evidence="2" id="KW-0812">Transmembrane</keyword>
<dbReference type="OMA" id="KWISVIA"/>
<dbReference type="OrthoDB" id="5975172at2759"/>
<keyword evidence="2" id="KW-1133">Transmembrane helix</keyword>
<gene>
    <name evidence="3" type="ORF">pdam_00017681</name>
</gene>
<evidence type="ECO:0000313" key="3">
    <source>
        <dbReference type="EMBL" id="RMX38792.1"/>
    </source>
</evidence>
<name>A0A3M6TBM8_POCDA</name>
<evidence type="ECO:0008006" key="5">
    <source>
        <dbReference type="Google" id="ProtNLM"/>
    </source>
</evidence>
<organism evidence="3 4">
    <name type="scientific">Pocillopora damicornis</name>
    <name type="common">Cauliflower coral</name>
    <name type="synonym">Millepora damicornis</name>
    <dbReference type="NCBI Taxonomy" id="46731"/>
    <lineage>
        <taxon>Eukaryota</taxon>
        <taxon>Metazoa</taxon>
        <taxon>Cnidaria</taxon>
        <taxon>Anthozoa</taxon>
        <taxon>Hexacorallia</taxon>
        <taxon>Scleractinia</taxon>
        <taxon>Astrocoeniina</taxon>
        <taxon>Pocilloporidae</taxon>
        <taxon>Pocillopora</taxon>
    </lineage>
</organism>
<evidence type="ECO:0000313" key="4">
    <source>
        <dbReference type="Proteomes" id="UP000275408"/>
    </source>
</evidence>
<feature type="transmembrane region" description="Helical" evidence="2">
    <location>
        <begin position="69"/>
        <end position="92"/>
    </location>
</feature>
<evidence type="ECO:0000256" key="2">
    <source>
        <dbReference type="SAM" id="Phobius"/>
    </source>
</evidence>
<accession>A0A3M6TBM8</accession>